<dbReference type="Gene3D" id="3.30.1330.40">
    <property type="entry name" value="RutC-like"/>
    <property type="match status" value="1"/>
</dbReference>
<dbReference type="STRING" id="570947.SAMN05421687_101239"/>
<dbReference type="InterPro" id="IPR035959">
    <property type="entry name" value="RutC-like_sf"/>
</dbReference>
<dbReference type="GO" id="GO:0004106">
    <property type="term" value="F:chorismate mutase activity"/>
    <property type="evidence" value="ECO:0007669"/>
    <property type="project" value="UniProtKB-UniRule"/>
</dbReference>
<dbReference type="RefSeq" id="WP_076556508.1">
    <property type="nucleotide sequence ID" value="NZ_FTOC01000001.1"/>
</dbReference>
<protein>
    <recommendedName>
        <fullName evidence="1 3">chorismate mutase</fullName>
        <ecNumber evidence="1 3">5.4.99.5</ecNumber>
    </recommendedName>
</protein>
<evidence type="ECO:0000256" key="1">
    <source>
        <dbReference type="NCBIfam" id="TIGR01796"/>
    </source>
</evidence>
<name>A0A1N7IJ61_9BACI</name>
<reference evidence="5" key="1">
    <citation type="submission" date="2017-01" db="EMBL/GenBank/DDBJ databases">
        <authorList>
            <person name="Varghese N."/>
            <person name="Submissions S."/>
        </authorList>
    </citation>
    <scope>NUCLEOTIDE SEQUENCE [LARGE SCALE GENOMIC DNA]</scope>
    <source>
        <strain evidence="5">DSM 23127</strain>
    </source>
</reference>
<dbReference type="AlphaFoldDB" id="A0A1N7IJ61"/>
<gene>
    <name evidence="4" type="ORF">SAMN05421687_101239</name>
</gene>
<proteinExistence type="predicted"/>
<feature type="binding site" evidence="2">
    <location>
        <position position="107"/>
    </location>
    <ligand>
        <name>prephenate</name>
        <dbReference type="ChEBI" id="CHEBI:29934"/>
    </ligand>
</feature>
<dbReference type="OrthoDB" id="9802232at2"/>
<dbReference type="UniPathway" id="UPA00120">
    <property type="reaction ID" value="UER00203"/>
</dbReference>
<dbReference type="PANTHER" id="PTHR21164:SF0">
    <property type="entry name" value="CHORISMATE MUTASE AROH"/>
    <property type="match status" value="1"/>
</dbReference>
<keyword evidence="2 3" id="KW-0057">Aromatic amino acid biosynthesis</keyword>
<dbReference type="PANTHER" id="PTHR21164">
    <property type="entry name" value="CHORISMATE MUTASE"/>
    <property type="match status" value="1"/>
</dbReference>
<dbReference type="Proteomes" id="UP000187608">
    <property type="component" value="Unassembled WGS sequence"/>
</dbReference>
<keyword evidence="2 3" id="KW-0028">Amino-acid biosynthesis</keyword>
<sequence>MIRGIRGATTVRKNETSEIIGRASEMMEDIVKKNDLRADDVTQVLFSATTDLNSTFPAKALRNLEGWKYVPVMCMQEIEVPEGLERCIRVMVTVNTSISQKEINHIYHYDAVKLRPDLKKEGDDNEN</sequence>
<dbReference type="PIRSF" id="PIRSF005965">
    <property type="entry name" value="Chor_mut_AroH"/>
    <property type="match status" value="1"/>
</dbReference>
<dbReference type="NCBIfam" id="TIGR01796">
    <property type="entry name" value="CM_mono_aroH"/>
    <property type="match status" value="1"/>
</dbReference>
<evidence type="ECO:0000313" key="4">
    <source>
        <dbReference type="EMBL" id="SIS37144.1"/>
    </source>
</evidence>
<feature type="binding site" evidence="2">
    <location>
        <position position="6"/>
    </location>
    <ligand>
        <name>prephenate</name>
        <dbReference type="ChEBI" id="CHEBI:29934"/>
    </ligand>
</feature>
<evidence type="ECO:0000256" key="3">
    <source>
        <dbReference type="PROSITE-ProRule" id="PRU00514"/>
    </source>
</evidence>
<dbReference type="GO" id="GO:0008652">
    <property type="term" value="P:amino acid biosynthetic process"/>
    <property type="evidence" value="ECO:0007669"/>
    <property type="project" value="UniProtKB-UniRule"/>
</dbReference>
<keyword evidence="3" id="KW-0413">Isomerase</keyword>
<dbReference type="GO" id="GO:0046417">
    <property type="term" value="P:chorismate metabolic process"/>
    <property type="evidence" value="ECO:0007669"/>
    <property type="project" value="TreeGrafter"/>
</dbReference>
<dbReference type="GO" id="GO:0009073">
    <property type="term" value="P:aromatic amino acid family biosynthetic process"/>
    <property type="evidence" value="ECO:0007669"/>
    <property type="project" value="UniProtKB-UniRule"/>
</dbReference>
<feature type="binding site" evidence="2">
    <location>
        <position position="89"/>
    </location>
    <ligand>
        <name>prephenate</name>
        <dbReference type="ChEBI" id="CHEBI:29934"/>
    </ligand>
</feature>
<dbReference type="SUPFAM" id="SSF55298">
    <property type="entry name" value="YjgF-like"/>
    <property type="match status" value="1"/>
</dbReference>
<comment type="catalytic activity">
    <reaction evidence="3">
        <text>chorismate = prephenate</text>
        <dbReference type="Rhea" id="RHEA:13897"/>
        <dbReference type="ChEBI" id="CHEBI:29748"/>
        <dbReference type="ChEBI" id="CHEBI:29934"/>
        <dbReference type="EC" id="5.4.99.5"/>
    </reaction>
</comment>
<dbReference type="InterPro" id="IPR008243">
    <property type="entry name" value="Chorismate_mutase_AroH"/>
</dbReference>
<accession>A0A1N7IJ61</accession>
<evidence type="ECO:0000256" key="2">
    <source>
        <dbReference type="PIRSR" id="PIRSR005965-1"/>
    </source>
</evidence>
<dbReference type="EMBL" id="FTOC01000001">
    <property type="protein sequence ID" value="SIS37144.1"/>
    <property type="molecule type" value="Genomic_DNA"/>
</dbReference>
<evidence type="ECO:0000313" key="5">
    <source>
        <dbReference type="Proteomes" id="UP000187608"/>
    </source>
</evidence>
<keyword evidence="5" id="KW-1185">Reference proteome</keyword>
<dbReference type="Pfam" id="PF07736">
    <property type="entry name" value="CM_1"/>
    <property type="match status" value="1"/>
</dbReference>
<dbReference type="EC" id="5.4.99.5" evidence="1 3"/>
<dbReference type="PROSITE" id="PS51167">
    <property type="entry name" value="CHORISMATE_MUT_1"/>
    <property type="match status" value="1"/>
</dbReference>
<organism evidence="4 5">
    <name type="scientific">Salimicrobium flavidum</name>
    <dbReference type="NCBI Taxonomy" id="570947"/>
    <lineage>
        <taxon>Bacteria</taxon>
        <taxon>Bacillati</taxon>
        <taxon>Bacillota</taxon>
        <taxon>Bacilli</taxon>
        <taxon>Bacillales</taxon>
        <taxon>Bacillaceae</taxon>
        <taxon>Salimicrobium</taxon>
    </lineage>
</organism>
<dbReference type="CDD" id="cd02185">
    <property type="entry name" value="AroH"/>
    <property type="match status" value="1"/>
</dbReference>